<dbReference type="OrthoDB" id="9782387at2"/>
<gene>
    <name evidence="7" type="ORF">SAMN02745124_02850</name>
</gene>
<evidence type="ECO:0000256" key="5">
    <source>
        <dbReference type="ARBA" id="ARBA00023014"/>
    </source>
</evidence>
<dbReference type="GO" id="GO:0051536">
    <property type="term" value="F:iron-sulfur cluster binding"/>
    <property type="evidence" value="ECO:0007669"/>
    <property type="project" value="UniProtKB-KW"/>
</dbReference>
<dbReference type="InterPro" id="IPR058240">
    <property type="entry name" value="rSAM_sf"/>
</dbReference>
<comment type="cofactor">
    <cofactor evidence="1">
        <name>[4Fe-4S] cluster</name>
        <dbReference type="ChEBI" id="CHEBI:49883"/>
    </cofactor>
</comment>
<dbReference type="EMBL" id="FQXS01000018">
    <property type="protein sequence ID" value="SHH96069.1"/>
    <property type="molecule type" value="Genomic_DNA"/>
</dbReference>
<dbReference type="SUPFAM" id="SSF102114">
    <property type="entry name" value="Radical SAM enzymes"/>
    <property type="match status" value="1"/>
</dbReference>
<keyword evidence="3" id="KW-0479">Metal-binding</keyword>
<evidence type="ECO:0000256" key="3">
    <source>
        <dbReference type="ARBA" id="ARBA00022723"/>
    </source>
</evidence>
<dbReference type="AlphaFoldDB" id="A0A1M5X8E5"/>
<dbReference type="RefSeq" id="WP_073377151.1">
    <property type="nucleotide sequence ID" value="NZ_FQXS01000018.1"/>
</dbReference>
<keyword evidence="5" id="KW-0411">Iron-sulfur</keyword>
<name>A0A1M5X8E5_9BACT</name>
<evidence type="ECO:0000256" key="1">
    <source>
        <dbReference type="ARBA" id="ARBA00001966"/>
    </source>
</evidence>
<dbReference type="GO" id="GO:0003824">
    <property type="term" value="F:catalytic activity"/>
    <property type="evidence" value="ECO:0007669"/>
    <property type="project" value="InterPro"/>
</dbReference>
<dbReference type="GO" id="GO:0046872">
    <property type="term" value="F:metal ion binding"/>
    <property type="evidence" value="ECO:0007669"/>
    <property type="project" value="UniProtKB-KW"/>
</dbReference>
<dbReference type="PROSITE" id="PS51918">
    <property type="entry name" value="RADICAL_SAM"/>
    <property type="match status" value="1"/>
</dbReference>
<proteinExistence type="predicted"/>
<evidence type="ECO:0000256" key="2">
    <source>
        <dbReference type="ARBA" id="ARBA00022691"/>
    </source>
</evidence>
<dbReference type="InterPro" id="IPR007197">
    <property type="entry name" value="rSAM"/>
</dbReference>
<dbReference type="InterPro" id="IPR050377">
    <property type="entry name" value="Radical_SAM_PqqE_MftC-like"/>
</dbReference>
<evidence type="ECO:0000313" key="7">
    <source>
        <dbReference type="EMBL" id="SHH96069.1"/>
    </source>
</evidence>
<feature type="domain" description="Radical SAM core" evidence="6">
    <location>
        <begin position="11"/>
        <end position="229"/>
    </location>
</feature>
<dbReference type="InterPro" id="IPR013785">
    <property type="entry name" value="Aldolase_TIM"/>
</dbReference>
<dbReference type="Pfam" id="PF04055">
    <property type="entry name" value="Radical_SAM"/>
    <property type="match status" value="1"/>
</dbReference>
<keyword evidence="2" id="KW-0949">S-adenosyl-L-methionine</keyword>
<dbReference type="STRING" id="1121409.SAMN02745124_02850"/>
<dbReference type="Gene3D" id="3.20.20.70">
    <property type="entry name" value="Aldolase class I"/>
    <property type="match status" value="1"/>
</dbReference>
<evidence type="ECO:0000256" key="4">
    <source>
        <dbReference type="ARBA" id="ARBA00023004"/>
    </source>
</evidence>
<dbReference type="CDD" id="cd01335">
    <property type="entry name" value="Radical_SAM"/>
    <property type="match status" value="1"/>
</dbReference>
<accession>A0A1M5X8E5</accession>
<organism evidence="7 8">
    <name type="scientific">Desulfofustis glycolicus DSM 9705</name>
    <dbReference type="NCBI Taxonomy" id="1121409"/>
    <lineage>
        <taxon>Bacteria</taxon>
        <taxon>Pseudomonadati</taxon>
        <taxon>Thermodesulfobacteriota</taxon>
        <taxon>Desulfobulbia</taxon>
        <taxon>Desulfobulbales</taxon>
        <taxon>Desulfocapsaceae</taxon>
        <taxon>Desulfofustis</taxon>
    </lineage>
</organism>
<reference evidence="7 8" key="1">
    <citation type="submission" date="2016-11" db="EMBL/GenBank/DDBJ databases">
        <authorList>
            <person name="Jaros S."/>
            <person name="Januszkiewicz K."/>
            <person name="Wedrychowicz H."/>
        </authorList>
    </citation>
    <scope>NUCLEOTIDE SEQUENCE [LARGE SCALE GENOMIC DNA]</scope>
    <source>
        <strain evidence="7 8">DSM 9705</strain>
    </source>
</reference>
<dbReference type="Proteomes" id="UP000184139">
    <property type="component" value="Unassembled WGS sequence"/>
</dbReference>
<keyword evidence="8" id="KW-1185">Reference proteome</keyword>
<evidence type="ECO:0000313" key="8">
    <source>
        <dbReference type="Proteomes" id="UP000184139"/>
    </source>
</evidence>
<protein>
    <submittedName>
        <fullName evidence="7">Radical SAM superfamily enzyme, MoaA/NifB/PqqE/SkfB family</fullName>
    </submittedName>
</protein>
<keyword evidence="4" id="KW-0408">Iron</keyword>
<dbReference type="PANTHER" id="PTHR11228:SF7">
    <property type="entry name" value="PQQA PEPTIDE CYCLASE"/>
    <property type="match status" value="1"/>
</dbReference>
<sequence>MSLDPRTVSFAAGERNVFLHILTACNLSCRHCYINPVQHGTTMLSREQLAAWIRLFADRQRTANIIFLGGEPTMHPDLPYGIEIARSCGYTTTVDSNGYLFHDFLERVNPHHLDYLSFSLDGPDPAINDPIRGQGVFAVCTDNLRRAVARGFNTSLIYTVSSSNIDHLQRMVPLLVELGVNRFFIQVIGLRGKSAPAGGTVEQQLQVAPEQWLTVVPAVARQVAEAGIDVVYPKVYLEEGEIFECAGRVAENFFVFPNGRVYQCPLCEDHPLHSYEIRDDQLIRTGGVNEERLFTLGIPEGCVMNKLLQPDTIAYDSAGRPLHRISCCLLKQRISGGGNGAEHQPR</sequence>
<evidence type="ECO:0000259" key="6">
    <source>
        <dbReference type="PROSITE" id="PS51918"/>
    </source>
</evidence>
<dbReference type="PANTHER" id="PTHR11228">
    <property type="entry name" value="RADICAL SAM DOMAIN PROTEIN"/>
    <property type="match status" value="1"/>
</dbReference>
<dbReference type="SFLD" id="SFLDS00029">
    <property type="entry name" value="Radical_SAM"/>
    <property type="match status" value="1"/>
</dbReference>
<dbReference type="SFLD" id="SFLDG01067">
    <property type="entry name" value="SPASM/twitch_domain_containing"/>
    <property type="match status" value="1"/>
</dbReference>